<feature type="compositionally biased region" description="Polar residues" evidence="1">
    <location>
        <begin position="188"/>
        <end position="197"/>
    </location>
</feature>
<evidence type="ECO:0000313" key="3">
    <source>
        <dbReference type="EMBL" id="GEU80519.1"/>
    </source>
</evidence>
<evidence type="ECO:0000259" key="2">
    <source>
        <dbReference type="Pfam" id="PF26130"/>
    </source>
</evidence>
<proteinExistence type="predicted"/>
<organism evidence="3">
    <name type="scientific">Tanacetum cinerariifolium</name>
    <name type="common">Dalmatian daisy</name>
    <name type="synonym">Chrysanthemum cinerariifolium</name>
    <dbReference type="NCBI Taxonomy" id="118510"/>
    <lineage>
        <taxon>Eukaryota</taxon>
        <taxon>Viridiplantae</taxon>
        <taxon>Streptophyta</taxon>
        <taxon>Embryophyta</taxon>
        <taxon>Tracheophyta</taxon>
        <taxon>Spermatophyta</taxon>
        <taxon>Magnoliopsida</taxon>
        <taxon>eudicotyledons</taxon>
        <taxon>Gunneridae</taxon>
        <taxon>Pentapetalae</taxon>
        <taxon>asterids</taxon>
        <taxon>campanulids</taxon>
        <taxon>Asterales</taxon>
        <taxon>Asteraceae</taxon>
        <taxon>Asteroideae</taxon>
        <taxon>Anthemideae</taxon>
        <taxon>Anthemidinae</taxon>
        <taxon>Tanacetum</taxon>
    </lineage>
</organism>
<gene>
    <name evidence="3" type="ORF">Tci_052497</name>
</gene>
<feature type="region of interest" description="Disordered" evidence="1">
    <location>
        <begin position="182"/>
        <end position="217"/>
    </location>
</feature>
<evidence type="ECO:0000256" key="1">
    <source>
        <dbReference type="SAM" id="MobiDB-lite"/>
    </source>
</evidence>
<dbReference type="InterPro" id="IPR058594">
    <property type="entry name" value="PB1-like_dom_pln"/>
</dbReference>
<reference evidence="3" key="1">
    <citation type="journal article" date="2019" name="Sci. Rep.">
        <title>Draft genome of Tanacetum cinerariifolium, the natural source of mosquito coil.</title>
        <authorList>
            <person name="Yamashiro T."/>
            <person name="Shiraishi A."/>
            <person name="Satake H."/>
            <person name="Nakayama K."/>
        </authorList>
    </citation>
    <scope>NUCLEOTIDE SEQUENCE</scope>
</reference>
<comment type="caution">
    <text evidence="3">The sequence shown here is derived from an EMBL/GenBank/DDBJ whole genome shotgun (WGS) entry which is preliminary data.</text>
</comment>
<protein>
    <recommendedName>
        <fullName evidence="2">PB1-like domain-containing protein</fullName>
    </recommendedName>
</protein>
<name>A0A6L2N4J4_TANCI</name>
<sequence length="295" mass="33244">MIIAVGIHIGFIEGKIKNDLNLFTLKVNHGGVFTYVYGPKRTRAPRRVYKGGNADWFDDVDANGFFVLEVSGMVKELGYENPKMKFYYMKPTADLDKGLEPLSKDIDVLDMLSYVNKYKLMEVFIEHHVDNFVMDTIDLEQEDASAGLGDENVGNLANDLGYGNVGNVSNDLRDENVEEFDPLFSYPPMQTDNNEGSGHNEGSDNNEGSDHNEASDNNEGVIIMSSTEPEPQAENNENLVYEEVDLEDFDSEIDSDEDEAERMKALRKLGKCYKPVDGNTYTENFYVSQTFLTRT</sequence>
<dbReference type="AlphaFoldDB" id="A0A6L2N4J4"/>
<feature type="domain" description="PB1-like" evidence="2">
    <location>
        <begin position="22"/>
        <end position="127"/>
    </location>
</feature>
<dbReference type="Pfam" id="PF26130">
    <property type="entry name" value="PB1-like"/>
    <property type="match status" value="1"/>
</dbReference>
<dbReference type="EMBL" id="BKCJ010008094">
    <property type="protein sequence ID" value="GEU80519.1"/>
    <property type="molecule type" value="Genomic_DNA"/>
</dbReference>
<accession>A0A6L2N4J4</accession>